<dbReference type="EMBL" id="RWJN01000052">
    <property type="protein sequence ID" value="TCD68985.1"/>
    <property type="molecule type" value="Genomic_DNA"/>
</dbReference>
<feature type="compositionally biased region" description="Low complexity" evidence="1">
    <location>
        <begin position="189"/>
        <end position="201"/>
    </location>
</feature>
<keyword evidence="4" id="KW-1185">Reference proteome</keyword>
<evidence type="ECO:0000256" key="1">
    <source>
        <dbReference type="SAM" id="MobiDB-lite"/>
    </source>
</evidence>
<feature type="signal peptide" evidence="2">
    <location>
        <begin position="1"/>
        <end position="23"/>
    </location>
</feature>
<evidence type="ECO:0000313" key="3">
    <source>
        <dbReference type="EMBL" id="TCD68985.1"/>
    </source>
</evidence>
<evidence type="ECO:0000256" key="2">
    <source>
        <dbReference type="SAM" id="SignalP"/>
    </source>
</evidence>
<reference evidence="3 4" key="1">
    <citation type="submission" date="2018-11" db="EMBL/GenBank/DDBJ databases">
        <title>Genome assembly of Steccherinum ochraceum LE-BIN_3174, the white-rot fungus of the Steccherinaceae family (The Residual Polyporoid clade, Polyporales, Basidiomycota).</title>
        <authorList>
            <person name="Fedorova T.V."/>
            <person name="Glazunova O.A."/>
            <person name="Landesman E.O."/>
            <person name="Moiseenko K.V."/>
            <person name="Psurtseva N.V."/>
            <person name="Savinova O.S."/>
            <person name="Shakhova N.V."/>
            <person name="Tyazhelova T.V."/>
            <person name="Vasina D.V."/>
        </authorList>
    </citation>
    <scope>NUCLEOTIDE SEQUENCE [LARGE SCALE GENOMIC DNA]</scope>
    <source>
        <strain evidence="3 4">LE-BIN_3174</strain>
    </source>
</reference>
<keyword evidence="2" id="KW-0732">Signal</keyword>
<sequence>MKFPSSISFVAVNALAFACFAAAMPTSSFVDRRGLEVADDQFSGAFELPKSWLASNNDNDNSDSYTPNGNGAPQCLPSGTLGCKPGINNCCAGQCLEFPNDSATKYITSPRSVFRLTRDTTNHPLWNTSSMIGEGDESELSGRLGRFNRRFEGLGGSGEDVKWMEGVDSGKPLTQEELDEMKKSVWANAKAGSGSAAKKAGAGSGRRK</sequence>
<dbReference type="PROSITE" id="PS51257">
    <property type="entry name" value="PROKAR_LIPOPROTEIN"/>
    <property type="match status" value="1"/>
</dbReference>
<dbReference type="AlphaFoldDB" id="A0A4R0RRT1"/>
<dbReference type="GO" id="GO:0003735">
    <property type="term" value="F:structural constituent of ribosome"/>
    <property type="evidence" value="ECO:0007669"/>
    <property type="project" value="InterPro"/>
</dbReference>
<name>A0A4R0RRT1_9APHY</name>
<dbReference type="PANTHER" id="PTHR28174">
    <property type="entry name" value="54S RIBOSOMAL PROTEIN L36, MITOCHONDRIAL"/>
    <property type="match status" value="1"/>
</dbReference>
<dbReference type="GO" id="GO:0005762">
    <property type="term" value="C:mitochondrial large ribosomal subunit"/>
    <property type="evidence" value="ECO:0007669"/>
    <property type="project" value="InterPro"/>
</dbReference>
<evidence type="ECO:0000313" key="4">
    <source>
        <dbReference type="Proteomes" id="UP000292702"/>
    </source>
</evidence>
<dbReference type="PANTHER" id="PTHR28174:SF1">
    <property type="entry name" value="LARGE RIBOSOMAL SUBUNIT PROTEIN BL31M"/>
    <property type="match status" value="1"/>
</dbReference>
<dbReference type="InterPro" id="IPR034600">
    <property type="entry name" value="Ribosomal_bL31m"/>
</dbReference>
<dbReference type="GO" id="GO:0032543">
    <property type="term" value="P:mitochondrial translation"/>
    <property type="evidence" value="ECO:0007669"/>
    <property type="project" value="InterPro"/>
</dbReference>
<gene>
    <name evidence="3" type="ORF">EIP91_009207</name>
</gene>
<dbReference type="STRING" id="92696.A0A4R0RRT1"/>
<accession>A0A4R0RRT1</accession>
<comment type="caution">
    <text evidence="3">The sequence shown here is derived from an EMBL/GenBank/DDBJ whole genome shotgun (WGS) entry which is preliminary data.</text>
</comment>
<dbReference type="Gene3D" id="6.20.130.10">
    <property type="match status" value="1"/>
</dbReference>
<protein>
    <submittedName>
        <fullName evidence="3">Uncharacterized protein</fullName>
    </submittedName>
</protein>
<proteinExistence type="predicted"/>
<dbReference type="Proteomes" id="UP000292702">
    <property type="component" value="Unassembled WGS sequence"/>
</dbReference>
<feature type="chain" id="PRO_5020459398" evidence="2">
    <location>
        <begin position="24"/>
        <end position="208"/>
    </location>
</feature>
<organism evidence="3 4">
    <name type="scientific">Steccherinum ochraceum</name>
    <dbReference type="NCBI Taxonomy" id="92696"/>
    <lineage>
        <taxon>Eukaryota</taxon>
        <taxon>Fungi</taxon>
        <taxon>Dikarya</taxon>
        <taxon>Basidiomycota</taxon>
        <taxon>Agaricomycotina</taxon>
        <taxon>Agaricomycetes</taxon>
        <taxon>Polyporales</taxon>
        <taxon>Steccherinaceae</taxon>
        <taxon>Steccherinum</taxon>
    </lineage>
</organism>
<feature type="region of interest" description="Disordered" evidence="1">
    <location>
        <begin position="186"/>
        <end position="208"/>
    </location>
</feature>